<dbReference type="InterPro" id="IPR005152">
    <property type="entry name" value="Lipase_secreted"/>
</dbReference>
<dbReference type="Gene3D" id="1.10.260.130">
    <property type="match status" value="1"/>
</dbReference>
<organism evidence="3 4">
    <name type="scientific">Venturia effusa</name>
    <dbReference type="NCBI Taxonomy" id="50376"/>
    <lineage>
        <taxon>Eukaryota</taxon>
        <taxon>Fungi</taxon>
        <taxon>Dikarya</taxon>
        <taxon>Ascomycota</taxon>
        <taxon>Pezizomycotina</taxon>
        <taxon>Dothideomycetes</taxon>
        <taxon>Pleosporomycetidae</taxon>
        <taxon>Venturiales</taxon>
        <taxon>Venturiaceae</taxon>
        <taxon>Venturia</taxon>
    </lineage>
</organism>
<keyword evidence="2" id="KW-0732">Signal</keyword>
<evidence type="ECO:0000256" key="2">
    <source>
        <dbReference type="SAM" id="SignalP"/>
    </source>
</evidence>
<dbReference type="SUPFAM" id="SSF53474">
    <property type="entry name" value="alpha/beta-Hydrolases"/>
    <property type="match status" value="1"/>
</dbReference>
<proteinExistence type="predicted"/>
<keyword evidence="1" id="KW-0378">Hydrolase</keyword>
<dbReference type="PANTHER" id="PTHR34853:SF5">
    <property type="entry name" value="LIP-DOMAIN-CONTAINING PROTEIN-RELATED"/>
    <property type="match status" value="1"/>
</dbReference>
<evidence type="ECO:0000313" key="4">
    <source>
        <dbReference type="Proteomes" id="UP000316270"/>
    </source>
</evidence>
<name>A0A517LPJ9_9PEZI</name>
<dbReference type="GO" id="GO:0016042">
    <property type="term" value="P:lipid catabolic process"/>
    <property type="evidence" value="ECO:0007669"/>
    <property type="project" value="InterPro"/>
</dbReference>
<dbReference type="AlphaFoldDB" id="A0A517LPJ9"/>
<sequence length="445" mass="46872">MYSPLLLLTQLSLAGWLAAVEAAPLDDPVPGAFSRSFSQLLSKHVETPLPPSQDPFYTPHGSKWKALLPGTILKQRDITPRGIGNLTALANVQNAYQLLYRTTDVHGLPSYTVTTILKPPNANPLLHMSYQPATDSPDIDCAPSYGLQAGASTSAFGAQTELRGGMSPFLEGGVIVSVPDYEGPQAAFTVGPESAKGVLDSIRAVLASGGLTGVSPNASTTLIGYSGGALASEWAAEFHSAYAPELNIIGAAIGGLPTNISKTFAAVTGTANAGLVPASFLGIAAKFPSFREYLGKNVVENRHLFDIPLSECISDPTNKSYGYAPNLAFKDIASWFVNNGTTAAYDNRKVLTQIGIMGLHGTPMFPMYVWKSKTDEVVPTIEDTNALVEKYCSAGTSIEYVRYENSSHGATFALGLPGAARFIANLYAGIAPENCTITDMPGASG</sequence>
<dbReference type="PANTHER" id="PTHR34853">
    <property type="match status" value="1"/>
</dbReference>
<dbReference type="Pfam" id="PF03583">
    <property type="entry name" value="LIP"/>
    <property type="match status" value="1"/>
</dbReference>
<dbReference type="InterPro" id="IPR029058">
    <property type="entry name" value="AB_hydrolase_fold"/>
</dbReference>
<feature type="signal peptide" evidence="2">
    <location>
        <begin position="1"/>
        <end position="22"/>
    </location>
</feature>
<gene>
    <name evidence="3" type="ORF">FKW77_001549</name>
</gene>
<feature type="chain" id="PRO_5025619517" evidence="2">
    <location>
        <begin position="23"/>
        <end position="445"/>
    </location>
</feature>
<dbReference type="EMBL" id="CP042202">
    <property type="protein sequence ID" value="QDS77578.1"/>
    <property type="molecule type" value="Genomic_DNA"/>
</dbReference>
<reference evidence="3 4" key="1">
    <citation type="submission" date="2019-07" db="EMBL/GenBank/DDBJ databases">
        <title>Finished genome of Venturia effusa.</title>
        <authorList>
            <person name="Young C.A."/>
            <person name="Cox M.P."/>
            <person name="Ganley A.R.D."/>
            <person name="David W.J."/>
        </authorList>
    </citation>
    <scope>NUCLEOTIDE SEQUENCE [LARGE SCALE GENOMIC DNA]</scope>
    <source>
        <strain evidence="4">albino</strain>
    </source>
</reference>
<dbReference type="Gene3D" id="3.40.50.1820">
    <property type="entry name" value="alpha/beta hydrolase"/>
    <property type="match status" value="1"/>
</dbReference>
<dbReference type="GO" id="GO:0004806">
    <property type="term" value="F:triacylglycerol lipase activity"/>
    <property type="evidence" value="ECO:0007669"/>
    <property type="project" value="InterPro"/>
</dbReference>
<evidence type="ECO:0000256" key="1">
    <source>
        <dbReference type="ARBA" id="ARBA00022801"/>
    </source>
</evidence>
<keyword evidence="4" id="KW-1185">Reference proteome</keyword>
<evidence type="ECO:0000313" key="3">
    <source>
        <dbReference type="EMBL" id="QDS77578.1"/>
    </source>
</evidence>
<protein>
    <submittedName>
        <fullName evidence="3">Uncharacterized protein</fullName>
    </submittedName>
</protein>
<dbReference type="OrthoDB" id="2373480at2759"/>
<accession>A0A517LPJ9</accession>
<dbReference type="Proteomes" id="UP000316270">
    <property type="component" value="Chromosome 18"/>
</dbReference>